<keyword evidence="3" id="KW-1185">Reference proteome</keyword>
<dbReference type="AlphaFoldDB" id="A0A7K1KNU3"/>
<organism evidence="2 3">
    <name type="scientific">Pseudodesulfovibrio alkaliphilus</name>
    <dbReference type="NCBI Taxonomy" id="2661613"/>
    <lineage>
        <taxon>Bacteria</taxon>
        <taxon>Pseudomonadati</taxon>
        <taxon>Thermodesulfobacteriota</taxon>
        <taxon>Desulfovibrionia</taxon>
        <taxon>Desulfovibrionales</taxon>
        <taxon>Desulfovibrionaceae</taxon>
    </lineage>
</organism>
<feature type="transmembrane region" description="Helical" evidence="1">
    <location>
        <begin position="38"/>
        <end position="55"/>
    </location>
</feature>
<accession>A0A7K1KNU3</accession>
<keyword evidence="1" id="KW-1133">Transmembrane helix</keyword>
<name>A0A7K1KNU3_9BACT</name>
<keyword evidence="1" id="KW-0472">Membrane</keyword>
<evidence type="ECO:0000313" key="2">
    <source>
        <dbReference type="EMBL" id="MUM77562.1"/>
    </source>
</evidence>
<dbReference type="Proteomes" id="UP000461162">
    <property type="component" value="Unassembled WGS sequence"/>
</dbReference>
<protein>
    <submittedName>
        <fullName evidence="2">Uncharacterized protein</fullName>
    </submittedName>
</protein>
<reference evidence="2 3" key="1">
    <citation type="submission" date="2019-11" db="EMBL/GenBank/DDBJ databases">
        <title>Pseudodesulfovibrio alkaliphilus, sp. nov., an alkaliphilic sulfate-reducing bacteria from mud volcano of Taman peninsula, Russia.</title>
        <authorList>
            <person name="Frolova A."/>
            <person name="Merkel A.Y."/>
            <person name="Slobodkin A.I."/>
        </authorList>
    </citation>
    <scope>NUCLEOTIDE SEQUENCE [LARGE SCALE GENOMIC DNA]</scope>
    <source>
        <strain evidence="2 3">F-1</strain>
    </source>
</reference>
<evidence type="ECO:0000313" key="3">
    <source>
        <dbReference type="Proteomes" id="UP000461162"/>
    </source>
</evidence>
<evidence type="ECO:0000256" key="1">
    <source>
        <dbReference type="SAM" id="Phobius"/>
    </source>
</evidence>
<comment type="caution">
    <text evidence="2">The sequence shown here is derived from an EMBL/GenBank/DDBJ whole genome shotgun (WGS) entry which is preliminary data.</text>
</comment>
<proteinExistence type="predicted"/>
<dbReference type="EMBL" id="WODC01000004">
    <property type="protein sequence ID" value="MUM77562.1"/>
    <property type="molecule type" value="Genomic_DNA"/>
</dbReference>
<dbReference type="RefSeq" id="WP_155933820.1">
    <property type="nucleotide sequence ID" value="NZ_WODC01000004.1"/>
</dbReference>
<sequence length="58" mass="6516">MSMECDTRLAMMAMQRRAENSARAAHISRRRRTRIRRAGEAVSAGVAAFALTLFTRGF</sequence>
<keyword evidence="1" id="KW-0812">Transmembrane</keyword>
<gene>
    <name evidence="2" type="ORF">GKC30_07955</name>
</gene>